<evidence type="ECO:0000313" key="2">
    <source>
        <dbReference type="EMBL" id="KAF2614883.1"/>
    </source>
</evidence>
<feature type="domain" description="Putative plant transposon protein" evidence="1">
    <location>
        <begin position="147"/>
        <end position="287"/>
    </location>
</feature>
<comment type="caution">
    <text evidence="2">The sequence shown here is derived from an EMBL/GenBank/DDBJ whole genome shotgun (WGS) entry which is preliminary data.</text>
</comment>
<evidence type="ECO:0000259" key="1">
    <source>
        <dbReference type="Pfam" id="PF20167"/>
    </source>
</evidence>
<sequence length="310" mass="35875">MPRNRFHPLQYRQLINMATASNYLPDVVGQVVLIQGTDLQNPSVISKIVDGLLLNRSKMVRLTLMDNASALFRDLHSKTVMKYKVVLITSINPRVLKGKLTLATTTATRFYCDSSIDLIQSFIRTNEGSLDPKDRLLDDVFRFIDNIGWSYTVMHVHPFCPRVVREFISNKPFNNEGALIRGCVFRFSPSVINQLMMTPAVEHSFPWKDVMLNPFQVLYCVCELNWLPGTDSDLMIRKRLRLLYAVAKRKRKINFGHLVYEQVIDMTRLTDSDTSLIFLNLIYQLLVLQKKFLCYKEMKNLLEEVSPSME</sequence>
<dbReference type="InterPro" id="IPR012340">
    <property type="entry name" value="NA-bd_OB-fold"/>
</dbReference>
<reference evidence="2" key="1">
    <citation type="submission" date="2019-12" db="EMBL/GenBank/DDBJ databases">
        <title>Genome sequencing and annotation of Brassica cretica.</title>
        <authorList>
            <person name="Studholme D.J."/>
            <person name="Sarris P.F."/>
        </authorList>
    </citation>
    <scope>NUCLEOTIDE SEQUENCE</scope>
    <source>
        <strain evidence="2">PFS-102/07</strain>
        <tissue evidence="2">Leaf</tissue>
    </source>
</reference>
<accession>A0A8S9MCI4</accession>
<organism evidence="2">
    <name type="scientific">Brassica cretica</name>
    <name type="common">Mustard</name>
    <dbReference type="NCBI Taxonomy" id="69181"/>
    <lineage>
        <taxon>Eukaryota</taxon>
        <taxon>Viridiplantae</taxon>
        <taxon>Streptophyta</taxon>
        <taxon>Embryophyta</taxon>
        <taxon>Tracheophyta</taxon>
        <taxon>Spermatophyta</taxon>
        <taxon>Magnoliopsida</taxon>
        <taxon>eudicotyledons</taxon>
        <taxon>Gunneridae</taxon>
        <taxon>Pentapetalae</taxon>
        <taxon>rosids</taxon>
        <taxon>malvids</taxon>
        <taxon>Brassicales</taxon>
        <taxon>Brassicaceae</taxon>
        <taxon>Brassiceae</taxon>
        <taxon>Brassica</taxon>
    </lineage>
</organism>
<dbReference type="Gene3D" id="2.40.50.140">
    <property type="entry name" value="Nucleic acid-binding proteins"/>
    <property type="match status" value="1"/>
</dbReference>
<gene>
    <name evidence="2" type="ORF">F2Q70_00011858</name>
</gene>
<name>A0A8S9MCI4_BRACR</name>
<dbReference type="Pfam" id="PF20167">
    <property type="entry name" value="Transposase_32"/>
    <property type="match status" value="1"/>
</dbReference>
<protein>
    <recommendedName>
        <fullName evidence="1">Putative plant transposon protein domain-containing protein</fullName>
    </recommendedName>
</protein>
<proteinExistence type="predicted"/>
<dbReference type="EMBL" id="QGKY02000089">
    <property type="protein sequence ID" value="KAF2614883.1"/>
    <property type="molecule type" value="Genomic_DNA"/>
</dbReference>
<dbReference type="InterPro" id="IPR046796">
    <property type="entry name" value="Transposase_32_dom"/>
</dbReference>
<dbReference type="AlphaFoldDB" id="A0A8S9MCI4"/>